<feature type="transmembrane region" description="Helical" evidence="7">
    <location>
        <begin position="392"/>
        <end position="412"/>
    </location>
</feature>
<keyword evidence="3 7" id="KW-0812">Transmembrane</keyword>
<dbReference type="InterPro" id="IPR044772">
    <property type="entry name" value="NO3_transporter"/>
</dbReference>
<evidence type="ECO:0000256" key="3">
    <source>
        <dbReference type="ARBA" id="ARBA00022692"/>
    </source>
</evidence>
<evidence type="ECO:0000313" key="9">
    <source>
        <dbReference type="EMBL" id="SHM97421.1"/>
    </source>
</evidence>
<dbReference type="PANTHER" id="PTHR23515">
    <property type="entry name" value="HIGH-AFFINITY NITRATE TRANSPORTER 2.3"/>
    <property type="match status" value="1"/>
</dbReference>
<dbReference type="GO" id="GO:0016020">
    <property type="term" value="C:membrane"/>
    <property type="evidence" value="ECO:0007669"/>
    <property type="project" value="UniProtKB-SubCell"/>
</dbReference>
<dbReference type="InterPro" id="IPR020846">
    <property type="entry name" value="MFS_dom"/>
</dbReference>
<evidence type="ECO:0000256" key="6">
    <source>
        <dbReference type="ARBA" id="ARBA00023136"/>
    </source>
</evidence>
<feature type="transmembrane region" description="Helical" evidence="7">
    <location>
        <begin position="361"/>
        <end position="380"/>
    </location>
</feature>
<feature type="transmembrane region" description="Helical" evidence="7">
    <location>
        <begin position="21"/>
        <end position="43"/>
    </location>
</feature>
<feature type="transmembrane region" description="Helical" evidence="7">
    <location>
        <begin position="110"/>
        <end position="129"/>
    </location>
</feature>
<dbReference type="PROSITE" id="PS50850">
    <property type="entry name" value="MFS"/>
    <property type="match status" value="1"/>
</dbReference>
<keyword evidence="10" id="KW-1185">Reference proteome</keyword>
<dbReference type="STRING" id="1419482.SAMN05444266_11615"/>
<comment type="subcellular location">
    <subcellularLocation>
        <location evidence="1">Membrane</location>
        <topology evidence="1">Multi-pass membrane protein</topology>
    </subcellularLocation>
</comment>
<dbReference type="CDD" id="cd17341">
    <property type="entry name" value="MFS_NRT2_like"/>
    <property type="match status" value="1"/>
</dbReference>
<evidence type="ECO:0000256" key="2">
    <source>
        <dbReference type="ARBA" id="ARBA00008432"/>
    </source>
</evidence>
<evidence type="ECO:0000256" key="5">
    <source>
        <dbReference type="ARBA" id="ARBA00023063"/>
    </source>
</evidence>
<proteinExistence type="inferred from homology"/>
<accession>A0A1M7N257</accession>
<feature type="transmembrane region" description="Helical" evidence="7">
    <location>
        <begin position="261"/>
        <end position="282"/>
    </location>
</feature>
<dbReference type="RefSeq" id="WP_073087742.1">
    <property type="nucleotide sequence ID" value="NZ_FRBL01000016.1"/>
</dbReference>
<feature type="transmembrane region" description="Helical" evidence="7">
    <location>
        <begin position="55"/>
        <end position="74"/>
    </location>
</feature>
<protein>
    <submittedName>
        <fullName evidence="9">MFS transporter, NNP family, nitrate/nitrite transporter</fullName>
    </submittedName>
</protein>
<feature type="transmembrane region" description="Helical" evidence="7">
    <location>
        <begin position="86"/>
        <end position="104"/>
    </location>
</feature>
<dbReference type="GO" id="GO:0015112">
    <property type="term" value="F:nitrate transmembrane transporter activity"/>
    <property type="evidence" value="ECO:0007669"/>
    <property type="project" value="InterPro"/>
</dbReference>
<dbReference type="Proteomes" id="UP000184420">
    <property type="component" value="Unassembled WGS sequence"/>
</dbReference>
<reference evidence="9 10" key="1">
    <citation type="submission" date="2016-11" db="EMBL/GenBank/DDBJ databases">
        <authorList>
            <person name="Jaros S."/>
            <person name="Januszkiewicz K."/>
            <person name="Wedrychowicz H."/>
        </authorList>
    </citation>
    <scope>NUCLEOTIDE SEQUENCE [LARGE SCALE GENOMIC DNA]</scope>
    <source>
        <strain evidence="9 10">DSM 27406</strain>
    </source>
</reference>
<evidence type="ECO:0000259" key="8">
    <source>
        <dbReference type="PROSITE" id="PS50850"/>
    </source>
</evidence>
<dbReference type="OrthoDB" id="9773404at2"/>
<keyword evidence="4 7" id="KW-1133">Transmembrane helix</keyword>
<gene>
    <name evidence="9" type="ORF">SAMN05444266_11615</name>
</gene>
<dbReference type="Gene3D" id="1.20.1250.20">
    <property type="entry name" value="MFS general substrate transporter like domains"/>
    <property type="match status" value="2"/>
</dbReference>
<feature type="transmembrane region" description="Helical" evidence="7">
    <location>
        <begin position="150"/>
        <end position="174"/>
    </location>
</feature>
<dbReference type="GO" id="GO:0042128">
    <property type="term" value="P:nitrate assimilation"/>
    <property type="evidence" value="ECO:0007669"/>
    <property type="project" value="UniProtKB-KW"/>
</dbReference>
<sequence length="427" mass="46199">MSAQLDKIKLFSLNSVQMRTFHITWLMFFVCFFGWFGLAPLMPTIREDLGLSKSQVGNIMIASVSGTIIARLIIGRLCDRWGPRKTAVRLLIAGSLPVFLVGLADNYTTFLLFRLAISVIGASFVVTQFHTGLMFAPSIKGTANAITGGWGNLGGGVTNMVMPLIFAAIVGFGFTKSEAWRYAMIVPGVMMLVVAWLYYKFTKDTPEGNFDEINQRKIAGPTDWSVLKEWRIWALTLAYGMCFGMEITFDNVASLHFVDTFGLDQAIAGFLAGIFGFMNIFARALGGIVSDKVGAKHGMRGKGRLLGFMLLGEGVGLLWFAHAGSLGLAIICMLSFALFLKMANGATFGIVPFINEKNGGLVSGIVGAGGNLGGMLFGFLFKSESITYIQAFQYLGVIVIIVSVIIMVTRFVKPVPASDIRTAAVAS</sequence>
<keyword evidence="6 7" id="KW-0472">Membrane</keyword>
<dbReference type="AlphaFoldDB" id="A0A1M7N257"/>
<name>A0A1M7N257_9BACT</name>
<evidence type="ECO:0000256" key="7">
    <source>
        <dbReference type="SAM" id="Phobius"/>
    </source>
</evidence>
<dbReference type="EMBL" id="FRBL01000016">
    <property type="protein sequence ID" value="SHM97421.1"/>
    <property type="molecule type" value="Genomic_DNA"/>
</dbReference>
<evidence type="ECO:0000256" key="4">
    <source>
        <dbReference type="ARBA" id="ARBA00022989"/>
    </source>
</evidence>
<feature type="domain" description="Major facilitator superfamily (MFS) profile" evidence="8">
    <location>
        <begin position="20"/>
        <end position="414"/>
    </location>
</feature>
<organism evidence="9 10">
    <name type="scientific">Chitinophaga jiangningensis</name>
    <dbReference type="NCBI Taxonomy" id="1419482"/>
    <lineage>
        <taxon>Bacteria</taxon>
        <taxon>Pseudomonadati</taxon>
        <taxon>Bacteroidota</taxon>
        <taxon>Chitinophagia</taxon>
        <taxon>Chitinophagales</taxon>
        <taxon>Chitinophagaceae</taxon>
        <taxon>Chitinophaga</taxon>
    </lineage>
</organism>
<dbReference type="InterPro" id="IPR011701">
    <property type="entry name" value="MFS"/>
</dbReference>
<comment type="similarity">
    <text evidence="2">Belongs to the major facilitator superfamily. Nitrate/nitrite porter (TC 2.A.1.8) family.</text>
</comment>
<evidence type="ECO:0000313" key="10">
    <source>
        <dbReference type="Proteomes" id="UP000184420"/>
    </source>
</evidence>
<feature type="transmembrane region" description="Helical" evidence="7">
    <location>
        <begin position="328"/>
        <end position="354"/>
    </location>
</feature>
<dbReference type="Pfam" id="PF07690">
    <property type="entry name" value="MFS_1"/>
    <property type="match status" value="1"/>
</dbReference>
<dbReference type="InterPro" id="IPR036259">
    <property type="entry name" value="MFS_trans_sf"/>
</dbReference>
<keyword evidence="5" id="KW-0534">Nitrate assimilation</keyword>
<dbReference type="SUPFAM" id="SSF103473">
    <property type="entry name" value="MFS general substrate transporter"/>
    <property type="match status" value="1"/>
</dbReference>
<evidence type="ECO:0000256" key="1">
    <source>
        <dbReference type="ARBA" id="ARBA00004141"/>
    </source>
</evidence>
<feature type="transmembrane region" description="Helical" evidence="7">
    <location>
        <begin position="180"/>
        <end position="199"/>
    </location>
</feature>